<name>A0ACB0Y5C3_MELEN</name>
<evidence type="ECO:0000313" key="1">
    <source>
        <dbReference type="EMBL" id="CAK5032266.1"/>
    </source>
</evidence>
<comment type="caution">
    <text evidence="1">The sequence shown here is derived from an EMBL/GenBank/DDBJ whole genome shotgun (WGS) entry which is preliminary data.</text>
</comment>
<keyword evidence="2" id="KW-1185">Reference proteome</keyword>
<protein>
    <submittedName>
        <fullName evidence="1">Uncharacterized protein</fullName>
    </submittedName>
</protein>
<evidence type="ECO:0000313" key="2">
    <source>
        <dbReference type="Proteomes" id="UP001497535"/>
    </source>
</evidence>
<accession>A0ACB0Y5C3</accession>
<proteinExistence type="predicted"/>
<gene>
    <name evidence="1" type="ORF">MENTE1834_LOCUS7772</name>
</gene>
<organism evidence="1 2">
    <name type="scientific">Meloidogyne enterolobii</name>
    <name type="common">Root-knot nematode worm</name>
    <name type="synonym">Meloidogyne mayaguensis</name>
    <dbReference type="NCBI Taxonomy" id="390850"/>
    <lineage>
        <taxon>Eukaryota</taxon>
        <taxon>Metazoa</taxon>
        <taxon>Ecdysozoa</taxon>
        <taxon>Nematoda</taxon>
        <taxon>Chromadorea</taxon>
        <taxon>Rhabditida</taxon>
        <taxon>Tylenchina</taxon>
        <taxon>Tylenchomorpha</taxon>
        <taxon>Tylenchoidea</taxon>
        <taxon>Meloidogynidae</taxon>
        <taxon>Meloidogyninae</taxon>
        <taxon>Meloidogyne</taxon>
    </lineage>
</organism>
<sequence length="145" mass="16672">MRKKTKNGGGGIPISVLFVITKYLAKLLMITEMEYNRCLLMSPYSIFLNALDRITAHTYVPTTQDILMLRITTTGIIEVKFEIKGVNFRVFDVGGQRSERKKWIHCFDDVHAIIFVVALSEYDQVLFEDTRTVWILLKASVMALH</sequence>
<dbReference type="Proteomes" id="UP001497535">
    <property type="component" value="Unassembled WGS sequence"/>
</dbReference>
<reference evidence="1" key="1">
    <citation type="submission" date="2023-11" db="EMBL/GenBank/DDBJ databases">
        <authorList>
            <person name="Poullet M."/>
        </authorList>
    </citation>
    <scope>NUCLEOTIDE SEQUENCE</scope>
    <source>
        <strain evidence="1">E1834</strain>
    </source>
</reference>
<dbReference type="EMBL" id="CAVMJV010000006">
    <property type="protein sequence ID" value="CAK5032266.1"/>
    <property type="molecule type" value="Genomic_DNA"/>
</dbReference>